<comment type="subcellular location">
    <subcellularLocation>
        <location evidence="1">Cytoplasm</location>
        <location evidence="1">Cytoskeleton</location>
    </subcellularLocation>
</comment>
<keyword evidence="3" id="KW-0963">Cytoplasm</keyword>
<dbReference type="PRINTS" id="PR00452">
    <property type="entry name" value="SH3DOMAIN"/>
</dbReference>
<dbReference type="Pfam" id="PF00611">
    <property type="entry name" value="FCH"/>
    <property type="match status" value="1"/>
</dbReference>
<evidence type="ECO:0000256" key="7">
    <source>
        <dbReference type="PROSITE-ProRule" id="PRU01077"/>
    </source>
</evidence>
<keyword evidence="4" id="KW-0597">Phosphoprotein</keyword>
<dbReference type="SMART" id="SM00326">
    <property type="entry name" value="SH3"/>
    <property type="match status" value="2"/>
</dbReference>
<evidence type="ECO:0000256" key="3">
    <source>
        <dbReference type="ARBA" id="ARBA00022490"/>
    </source>
</evidence>
<dbReference type="CDD" id="cd00174">
    <property type="entry name" value="SH3"/>
    <property type="match status" value="1"/>
</dbReference>
<feature type="compositionally biased region" description="Acidic residues" evidence="9">
    <location>
        <begin position="315"/>
        <end position="330"/>
    </location>
</feature>
<dbReference type="EMBL" id="JAPDFW010000085">
    <property type="protein sequence ID" value="KAJ5071738.1"/>
    <property type="molecule type" value="Genomic_DNA"/>
</dbReference>
<sequence>MSFGVDLWDQYEVVKKQVHTSFHELREISEFLQKVSKLQDNFGKSLFKLTQSIRPSDIEGTTQNAWGALITTLEGCANSNIDYAQHIFSEISSPILSFKDESSPTRKELFSTCDKKTRELKMLKSKFETATQKSSKADSDVDGFKGSNDSKSQAKLDKLKKAAAKATDEKNTAQSNYESFKKSYYSEIIPKTLSELQKLEEERMNLLKKQFEKFVEYSKTKYISSLDQLIQRFDTTVCGVNVNKDIESFIDKNKTLNRNPVVQPKQVQEKPKIEFEDTNESQVQETQTQSPPPVITQDPLPQQTNPMISPANQVLEEDENDEDSSESEGEECDFLVKAFYDYAGAEESDLVFSQNDIIRVVRKHSTGWWEGIVDGKQGLFPSNFVEPLDEQQKTSDVEQINIGDKCRALYDYSKEADGELDLKEGDIITIKGNEGGWFLGVNEKGIEGTFPGNYVEKV</sequence>
<evidence type="ECO:0000256" key="5">
    <source>
        <dbReference type="ARBA" id="ARBA00023212"/>
    </source>
</evidence>
<reference evidence="12" key="1">
    <citation type="submission" date="2022-10" db="EMBL/GenBank/DDBJ databases">
        <title>Novel sulphate-reducing endosymbionts in the free-living metamonad Anaeramoeba.</title>
        <authorList>
            <person name="Jerlstrom-Hultqvist J."/>
            <person name="Cepicka I."/>
            <person name="Gallot-Lavallee L."/>
            <person name="Salas-Leiva D."/>
            <person name="Curtis B.A."/>
            <person name="Zahonova K."/>
            <person name="Pipaliya S."/>
            <person name="Dacks J."/>
            <person name="Roger A.J."/>
        </authorList>
    </citation>
    <scope>NUCLEOTIDE SEQUENCE</scope>
    <source>
        <strain evidence="12">BMAN</strain>
    </source>
</reference>
<feature type="region of interest" description="Disordered" evidence="9">
    <location>
        <begin position="260"/>
        <end position="330"/>
    </location>
</feature>
<accession>A0A9Q0LHV3</accession>
<dbReference type="InterPro" id="IPR036028">
    <property type="entry name" value="SH3-like_dom_sf"/>
</dbReference>
<evidence type="ECO:0000256" key="6">
    <source>
        <dbReference type="PROSITE-ProRule" id="PRU00192"/>
    </source>
</evidence>
<dbReference type="InterPro" id="IPR031160">
    <property type="entry name" value="F_BAR_dom"/>
</dbReference>
<organism evidence="12 13">
    <name type="scientific">Anaeramoeba ignava</name>
    <name type="common">Anaerobic marine amoeba</name>
    <dbReference type="NCBI Taxonomy" id="1746090"/>
    <lineage>
        <taxon>Eukaryota</taxon>
        <taxon>Metamonada</taxon>
        <taxon>Anaeramoebidae</taxon>
        <taxon>Anaeramoeba</taxon>
    </lineage>
</organism>
<evidence type="ECO:0000256" key="4">
    <source>
        <dbReference type="ARBA" id="ARBA00022553"/>
    </source>
</evidence>
<dbReference type="OMA" id="AMAHVFK"/>
<dbReference type="PROSITE" id="PS51741">
    <property type="entry name" value="F_BAR"/>
    <property type="match status" value="1"/>
</dbReference>
<dbReference type="Pfam" id="PF00018">
    <property type="entry name" value="SH3_1"/>
    <property type="match status" value="2"/>
</dbReference>
<keyword evidence="2 6" id="KW-0728">SH3 domain</keyword>
<feature type="domain" description="F-BAR" evidence="11">
    <location>
        <begin position="1"/>
        <end position="245"/>
    </location>
</feature>
<dbReference type="PROSITE" id="PS50002">
    <property type="entry name" value="SH3"/>
    <property type="match status" value="2"/>
</dbReference>
<evidence type="ECO:0000259" key="11">
    <source>
        <dbReference type="PROSITE" id="PS51741"/>
    </source>
</evidence>
<dbReference type="AlphaFoldDB" id="A0A9Q0LHV3"/>
<keyword evidence="13" id="KW-1185">Reference proteome</keyword>
<dbReference type="Proteomes" id="UP001149090">
    <property type="component" value="Unassembled WGS sequence"/>
</dbReference>
<dbReference type="PANTHER" id="PTHR23065">
    <property type="entry name" value="PROLINE-SERINE-THREONINE PHOSPHATASE INTERACTING PROTEIN 1"/>
    <property type="match status" value="1"/>
</dbReference>
<dbReference type="SUPFAM" id="SSF50044">
    <property type="entry name" value="SH3-domain"/>
    <property type="match status" value="2"/>
</dbReference>
<keyword evidence="5" id="KW-0206">Cytoskeleton</keyword>
<dbReference type="GO" id="GO:0043226">
    <property type="term" value="C:organelle"/>
    <property type="evidence" value="ECO:0007669"/>
    <property type="project" value="UniProtKB-ARBA"/>
</dbReference>
<feature type="compositionally biased region" description="Polar residues" evidence="9">
    <location>
        <begin position="299"/>
        <end position="312"/>
    </location>
</feature>
<proteinExistence type="predicted"/>
<dbReference type="GO" id="GO:0005737">
    <property type="term" value="C:cytoplasm"/>
    <property type="evidence" value="ECO:0007669"/>
    <property type="project" value="TreeGrafter"/>
</dbReference>
<dbReference type="InterPro" id="IPR001452">
    <property type="entry name" value="SH3_domain"/>
</dbReference>
<dbReference type="InterPro" id="IPR001060">
    <property type="entry name" value="FCH_dom"/>
</dbReference>
<evidence type="ECO:0000259" key="10">
    <source>
        <dbReference type="PROSITE" id="PS50002"/>
    </source>
</evidence>
<evidence type="ECO:0000256" key="2">
    <source>
        <dbReference type="ARBA" id="ARBA00022443"/>
    </source>
</evidence>
<evidence type="ECO:0000313" key="12">
    <source>
        <dbReference type="EMBL" id="KAJ5071738.1"/>
    </source>
</evidence>
<dbReference type="SUPFAM" id="SSF103657">
    <property type="entry name" value="BAR/IMD domain-like"/>
    <property type="match status" value="1"/>
</dbReference>
<feature type="coiled-coil region" evidence="8">
    <location>
        <begin position="113"/>
        <end position="209"/>
    </location>
</feature>
<keyword evidence="7 8" id="KW-0175">Coiled coil</keyword>
<gene>
    <name evidence="12" type="ORF">M0811_09898</name>
</gene>
<comment type="caution">
    <text evidence="12">The sequence shown here is derived from an EMBL/GenBank/DDBJ whole genome shotgun (WGS) entry which is preliminary data.</text>
</comment>
<evidence type="ECO:0000313" key="13">
    <source>
        <dbReference type="Proteomes" id="UP001149090"/>
    </source>
</evidence>
<dbReference type="OrthoDB" id="10255964at2759"/>
<feature type="domain" description="SH3" evidence="10">
    <location>
        <begin position="331"/>
        <end position="390"/>
    </location>
</feature>
<evidence type="ECO:0000256" key="1">
    <source>
        <dbReference type="ARBA" id="ARBA00004245"/>
    </source>
</evidence>
<dbReference type="InterPro" id="IPR027267">
    <property type="entry name" value="AH/BAR_dom_sf"/>
</dbReference>
<protein>
    <submittedName>
        <fullName evidence="12">Sh3 and f-bar domain-containing protein</fullName>
    </submittedName>
</protein>
<dbReference type="GO" id="GO:0005886">
    <property type="term" value="C:plasma membrane"/>
    <property type="evidence" value="ECO:0007669"/>
    <property type="project" value="TreeGrafter"/>
</dbReference>
<evidence type="ECO:0000256" key="9">
    <source>
        <dbReference type="SAM" id="MobiDB-lite"/>
    </source>
</evidence>
<dbReference type="PANTHER" id="PTHR23065:SF7">
    <property type="entry name" value="NOSTRIN, ISOFORM H"/>
    <property type="match status" value="1"/>
</dbReference>
<dbReference type="Gene3D" id="2.30.30.40">
    <property type="entry name" value="SH3 Domains"/>
    <property type="match status" value="2"/>
</dbReference>
<dbReference type="Gene3D" id="1.20.1270.60">
    <property type="entry name" value="Arfaptin homology (AH) domain/BAR domain"/>
    <property type="match status" value="1"/>
</dbReference>
<feature type="domain" description="SH3" evidence="10">
    <location>
        <begin position="401"/>
        <end position="458"/>
    </location>
</feature>
<name>A0A9Q0LHV3_ANAIG</name>
<feature type="compositionally biased region" description="Polar residues" evidence="9">
    <location>
        <begin position="280"/>
        <end position="289"/>
    </location>
</feature>
<evidence type="ECO:0000256" key="8">
    <source>
        <dbReference type="SAM" id="Coils"/>
    </source>
</evidence>
<dbReference type="FunFam" id="2.30.30.40:FF:000072">
    <property type="entry name" value="Unconventional Myosin IB"/>
    <property type="match status" value="1"/>
</dbReference>